<dbReference type="GO" id="GO:0030695">
    <property type="term" value="F:GTPase regulator activity"/>
    <property type="evidence" value="ECO:0007669"/>
    <property type="project" value="TreeGrafter"/>
</dbReference>
<dbReference type="Proteomes" id="UP001221413">
    <property type="component" value="Unassembled WGS sequence"/>
</dbReference>
<reference evidence="2" key="1">
    <citation type="submission" date="2023-01" db="EMBL/GenBank/DDBJ databases">
        <title>The chitinases involved in constricting ring structure development in the nematode-trapping fungus Drechslerella dactyloides.</title>
        <authorList>
            <person name="Wang R."/>
            <person name="Zhang L."/>
            <person name="Tang P."/>
            <person name="Li S."/>
            <person name="Liang L."/>
        </authorList>
    </citation>
    <scope>NUCLEOTIDE SEQUENCE</scope>
    <source>
        <strain evidence="2">YMF1.00031</strain>
    </source>
</reference>
<dbReference type="PANTHER" id="PTHR31010">
    <property type="entry name" value="RAN-SPECIFIC GTPASE-ACTIVATING PROTEIN 30-RELATED"/>
    <property type="match status" value="1"/>
</dbReference>
<dbReference type="GO" id="GO:0005634">
    <property type="term" value="C:nucleus"/>
    <property type="evidence" value="ECO:0007669"/>
    <property type="project" value="TreeGrafter"/>
</dbReference>
<evidence type="ECO:0000313" key="2">
    <source>
        <dbReference type="EMBL" id="KAJ6256158.1"/>
    </source>
</evidence>
<feature type="compositionally biased region" description="Acidic residues" evidence="1">
    <location>
        <begin position="581"/>
        <end position="593"/>
    </location>
</feature>
<feature type="compositionally biased region" description="Acidic residues" evidence="1">
    <location>
        <begin position="401"/>
        <end position="415"/>
    </location>
</feature>
<dbReference type="AlphaFoldDB" id="A0AAD6IPQ5"/>
<feature type="compositionally biased region" description="Polar residues" evidence="1">
    <location>
        <begin position="444"/>
        <end position="457"/>
    </location>
</feature>
<keyword evidence="3" id="KW-1185">Reference proteome</keyword>
<evidence type="ECO:0000256" key="1">
    <source>
        <dbReference type="SAM" id="MobiDB-lite"/>
    </source>
</evidence>
<dbReference type="PANTHER" id="PTHR31010:SF2">
    <property type="entry name" value="RAN-SPECIFIC GTPASE-ACTIVATING PROTEIN 30"/>
    <property type="match status" value="1"/>
</dbReference>
<evidence type="ECO:0000313" key="3">
    <source>
        <dbReference type="Proteomes" id="UP001221413"/>
    </source>
</evidence>
<feature type="region of interest" description="Disordered" evidence="1">
    <location>
        <begin position="401"/>
        <end position="427"/>
    </location>
</feature>
<sequence>MDDLLAKIASQTVTFAIRSGIGVASSFAIGQCTRYIRTIRGSERAEIMMLKDRLDTKIKIISPAIDLVEILAARGNTSLESAMALTKSLREDIENLGVRISSAADTEEKLKSTKKKGQHDQSTAKMIIAEIKDLTKRIEDAVPLISLSVTASGASLSTTMPQSVSPSRLLQASTILSVADQLYAQNPFQERQVGSAFTLTLYQLFAGHAHRTGPKVEEFTWQEVAYKCKVKILRVPLHYGGSEAHNELGAETYMRGAEKADEFAYELRIIEDLDDGRVHEEKGEPFDDVPNAGRQLSVPIHQISKIFYTNSGKLLGIDAVTPVLLLKRNPEADPPRRLLDRIGRYERDDDDLSEVDGHSTHANQSLIEYNTSYHSETDSKKTEFPDHLDKEWLALEIWQEPLEDEDDEDEEDESVTSDGKEQRPEPSYTIASLIPGLSSLLGGKQTTPPASHPTTVSVKKPDAVVKEEFNTNSGTISTLSDPRLLSLSLLECLLRLAGLQNYQQTSHLFVHDELLNMFLSDAYSDEKGRRRERVAAKKKIGFDPFGTPAVPRRGVEIDPNVTILGQAAAFRSRLERGGTPLDDDSFQDDDDDQSWMQEDSPSRVPPRTLPFVHQHQQQQQQQQHNQLANPFQSMSSPSDSSKSSMRSPAFASTPAKQSSNRSSWGTYGTSPMMFSPMALSSPDPAPKYQPVRGPQSRLKNEVRSSSPASVDGTNDIGGQMKQQ</sequence>
<dbReference type="EMBL" id="JAQGDS010000014">
    <property type="protein sequence ID" value="KAJ6256158.1"/>
    <property type="molecule type" value="Genomic_DNA"/>
</dbReference>
<feature type="compositionally biased region" description="Polar residues" evidence="1">
    <location>
        <begin position="703"/>
        <end position="712"/>
    </location>
</feature>
<feature type="compositionally biased region" description="Low complexity" evidence="1">
    <location>
        <begin position="633"/>
        <end position="648"/>
    </location>
</feature>
<comment type="caution">
    <text evidence="2">The sequence shown here is derived from an EMBL/GenBank/DDBJ whole genome shotgun (WGS) entry which is preliminary data.</text>
</comment>
<dbReference type="GO" id="GO:0005737">
    <property type="term" value="C:cytoplasm"/>
    <property type="evidence" value="ECO:0007669"/>
    <property type="project" value="TreeGrafter"/>
</dbReference>
<organism evidence="2 3">
    <name type="scientific">Drechslerella dactyloides</name>
    <name type="common">Nematode-trapping fungus</name>
    <name type="synonym">Arthrobotrys dactyloides</name>
    <dbReference type="NCBI Taxonomy" id="74499"/>
    <lineage>
        <taxon>Eukaryota</taxon>
        <taxon>Fungi</taxon>
        <taxon>Dikarya</taxon>
        <taxon>Ascomycota</taxon>
        <taxon>Pezizomycotina</taxon>
        <taxon>Orbiliomycetes</taxon>
        <taxon>Orbiliales</taxon>
        <taxon>Orbiliaceae</taxon>
        <taxon>Drechslerella</taxon>
    </lineage>
</organism>
<feature type="compositionally biased region" description="Low complexity" evidence="1">
    <location>
        <begin position="613"/>
        <end position="626"/>
    </location>
</feature>
<dbReference type="Pfam" id="PF05508">
    <property type="entry name" value="Ran-binding"/>
    <property type="match status" value="1"/>
</dbReference>
<protein>
    <recommendedName>
        <fullName evidence="4">RanGTP-binding protein</fullName>
    </recommendedName>
</protein>
<accession>A0AAD6IPQ5</accession>
<feature type="region of interest" description="Disordered" evidence="1">
    <location>
        <begin position="439"/>
        <end position="458"/>
    </location>
</feature>
<gene>
    <name evidence="2" type="ORF">Dda_8993</name>
</gene>
<proteinExistence type="predicted"/>
<name>A0AAD6IPQ5_DREDA</name>
<feature type="region of interest" description="Disordered" evidence="1">
    <location>
        <begin position="575"/>
        <end position="723"/>
    </location>
</feature>
<dbReference type="InterPro" id="IPR008812">
    <property type="entry name" value="Ran_GTP-bd-rel"/>
</dbReference>
<feature type="compositionally biased region" description="Polar residues" evidence="1">
    <location>
        <begin position="654"/>
        <end position="669"/>
    </location>
</feature>
<evidence type="ECO:0008006" key="4">
    <source>
        <dbReference type="Google" id="ProtNLM"/>
    </source>
</evidence>